<dbReference type="GO" id="GO:0005524">
    <property type="term" value="F:ATP binding"/>
    <property type="evidence" value="ECO:0007669"/>
    <property type="project" value="UniProtKB-KW"/>
</dbReference>
<dbReference type="GO" id="GO:0000828">
    <property type="term" value="F:inositol hexakisphosphate kinase activity"/>
    <property type="evidence" value="ECO:0007669"/>
    <property type="project" value="TreeGrafter"/>
</dbReference>
<dbReference type="InterPro" id="IPR033379">
    <property type="entry name" value="Acid_Pase_AS"/>
</dbReference>
<evidence type="ECO:0000256" key="4">
    <source>
        <dbReference type="ARBA" id="ARBA00022475"/>
    </source>
</evidence>
<dbReference type="GeneTree" id="ENSGT00390000009048"/>
<dbReference type="RefSeq" id="XP_015728733.1">
    <property type="nucleotide sequence ID" value="XM_015873247.2"/>
</dbReference>
<dbReference type="PANTHER" id="PTHR12750">
    <property type="entry name" value="DIPHOSPHOINOSITOL PENTAKISPHOSPHATE KINASE"/>
    <property type="match status" value="1"/>
</dbReference>
<keyword evidence="19" id="KW-1185">Reference proteome</keyword>
<evidence type="ECO:0000256" key="15">
    <source>
        <dbReference type="RuleBase" id="RU365032"/>
    </source>
</evidence>
<comment type="catalytic activity">
    <reaction evidence="12">
        <text>5-diphospho-1D-myo-inositol 1,2,3,4,6-pentakisphosphate + ATP + H(+) = 1,5-bis(diphospho)-1D-myo-inositol 2,3,4,6-tetrakisphosphate + ADP</text>
        <dbReference type="Rhea" id="RHEA:10276"/>
        <dbReference type="ChEBI" id="CHEBI:15378"/>
        <dbReference type="ChEBI" id="CHEBI:30616"/>
        <dbReference type="ChEBI" id="CHEBI:58628"/>
        <dbReference type="ChEBI" id="CHEBI:77983"/>
        <dbReference type="ChEBI" id="CHEBI:456216"/>
        <dbReference type="EC" id="2.7.4.24"/>
    </reaction>
    <physiologicalReaction direction="left-to-right" evidence="12">
        <dbReference type="Rhea" id="RHEA:10277"/>
    </physiologicalReaction>
</comment>
<reference evidence="18" key="3">
    <citation type="submission" date="2025-09" db="UniProtKB">
        <authorList>
            <consortium name="Ensembl"/>
        </authorList>
    </citation>
    <scope>IDENTIFICATION</scope>
</reference>
<dbReference type="CTD" id="9677"/>
<evidence type="ECO:0000256" key="13">
    <source>
        <dbReference type="ARBA" id="ARBA00034629"/>
    </source>
</evidence>
<evidence type="ECO:0000256" key="14">
    <source>
        <dbReference type="ARBA" id="ARBA00037056"/>
    </source>
</evidence>
<feature type="compositionally biased region" description="Polar residues" evidence="16">
    <location>
        <begin position="1"/>
        <end position="10"/>
    </location>
</feature>
<evidence type="ECO:0000256" key="16">
    <source>
        <dbReference type="SAM" id="MobiDB-lite"/>
    </source>
</evidence>
<evidence type="ECO:0000256" key="1">
    <source>
        <dbReference type="ARBA" id="ARBA00004236"/>
    </source>
</evidence>
<dbReference type="GeneID" id="107318891"/>
<dbReference type="PROSITE" id="PS00616">
    <property type="entry name" value="HIS_ACID_PHOSPHAT_1"/>
    <property type="match status" value="1"/>
</dbReference>
<dbReference type="FunFam" id="3.40.50.11950:FF:000003">
    <property type="entry name" value="Inositol hexakisphosphate and diphosphoinositol-pentakisphosphate kinase"/>
    <property type="match status" value="1"/>
</dbReference>
<evidence type="ECO:0000256" key="11">
    <source>
        <dbReference type="ARBA" id="ARBA00023136"/>
    </source>
</evidence>
<dbReference type="GO" id="GO:0006020">
    <property type="term" value="P:inositol metabolic process"/>
    <property type="evidence" value="ECO:0007669"/>
    <property type="project" value="TreeGrafter"/>
</dbReference>
<dbReference type="FunFam" id="3.40.50.11950:FF:000002">
    <property type="entry name" value="Inositol hexakisphosphate and diphosphoinositol-pentakisphosphate kinase"/>
    <property type="match status" value="1"/>
</dbReference>
<dbReference type="Ensembl" id="ENSCJPT00005000955.1">
    <property type="protein sequence ID" value="ENSCJPP00005000522.1"/>
    <property type="gene ID" value="ENSCJPG00005000591.1"/>
</dbReference>
<comment type="catalytic activity">
    <reaction evidence="13">
        <text>1D-myo-inositol hexakisphosphate + ATP = 1-diphospho-1D-myo-inositol 2,3,4,5,6-pentakisphosphate + ADP</text>
        <dbReference type="Rhea" id="RHEA:37459"/>
        <dbReference type="ChEBI" id="CHEBI:30616"/>
        <dbReference type="ChEBI" id="CHEBI:58130"/>
        <dbReference type="ChEBI" id="CHEBI:74946"/>
        <dbReference type="ChEBI" id="CHEBI:456216"/>
        <dbReference type="EC" id="2.7.4.24"/>
    </reaction>
    <physiologicalReaction direction="left-to-right" evidence="13">
        <dbReference type="Rhea" id="RHEA:37460"/>
    </physiologicalReaction>
</comment>
<dbReference type="InterPro" id="IPR037446">
    <property type="entry name" value="His_Pase_VIP1"/>
</dbReference>
<feature type="compositionally biased region" description="Acidic residues" evidence="16">
    <location>
        <begin position="1193"/>
        <end position="1203"/>
    </location>
</feature>
<dbReference type="OrthoDB" id="18042at2759"/>
<comment type="similarity">
    <text evidence="3 15">Belongs to the histidine acid phosphatase family. VIP1 subfamily.</text>
</comment>
<dbReference type="PANTHER" id="PTHR12750:SF11">
    <property type="entry name" value="INOSITOL HEXAKISPHOSPHATE AND DIPHOSPHOINOSITOL-PENTAKISPHOSPHATE KINASE 1"/>
    <property type="match status" value="1"/>
</dbReference>
<feature type="region of interest" description="Disordered" evidence="16">
    <location>
        <begin position="910"/>
        <end position="986"/>
    </location>
</feature>
<feature type="region of interest" description="Disordered" evidence="16">
    <location>
        <begin position="1087"/>
        <end position="1119"/>
    </location>
</feature>
<comment type="function">
    <text evidence="14">Bifunctional inositol kinase that acts in concert with the IP6K kinases IP6K1, IP6K2 and IP6K3 to synthesize the diphosphate group-containing inositol pyrophosphates diphosphoinositol pentakisphosphate, PP-InsP5, and bis-diphosphoinositol tetrakisphosphate, (PP)2-InsP4. PP-InsP5 and (PP)2-InsP4, also respectively called InsP7 and InsP8, regulate a variety of cellular processes, including apoptosis, vesicle trafficking, cytoskeletal dynamics, exocytosis, insulin signaling and neutrophil activation. Phosphorylates inositol hexakisphosphate (InsP6) at position 1 to produce PP-InsP5 which is in turn phosphorylated by IP6Ks to produce (PP)2-InsP4. Alternatively, phosphorylates PP-InsP5 at position 1, produced by IP6Ks from InsP6, to produce (PP)2-InsP4. Activated when cells are exposed to hyperosmotic stress.</text>
</comment>
<evidence type="ECO:0000256" key="8">
    <source>
        <dbReference type="ARBA" id="ARBA00022741"/>
    </source>
</evidence>
<keyword evidence="8 15" id="KW-0547">Nucleotide-binding</keyword>
<feature type="domain" description="VIP1 N-terminal" evidence="17">
    <location>
        <begin position="55"/>
        <end position="144"/>
    </location>
</feature>
<evidence type="ECO:0000313" key="18">
    <source>
        <dbReference type="Ensembl" id="ENSCJPP00005000522.1"/>
    </source>
</evidence>
<dbReference type="GO" id="GO:0032958">
    <property type="term" value="P:inositol phosphate biosynthetic process"/>
    <property type="evidence" value="ECO:0007669"/>
    <property type="project" value="TreeGrafter"/>
</dbReference>
<keyword evidence="11" id="KW-0472">Membrane</keyword>
<evidence type="ECO:0000256" key="5">
    <source>
        <dbReference type="ARBA" id="ARBA00022490"/>
    </source>
</evidence>
<dbReference type="GO" id="GO:0033857">
    <property type="term" value="F:5-diphosphoinositol pentakisphosphate 1-kinase activity"/>
    <property type="evidence" value="ECO:0007669"/>
    <property type="project" value="TreeGrafter"/>
</dbReference>
<dbReference type="InterPro" id="IPR029033">
    <property type="entry name" value="His_PPase_superfam"/>
</dbReference>
<feature type="region of interest" description="Disordered" evidence="16">
    <location>
        <begin position="1"/>
        <end position="31"/>
    </location>
</feature>
<feature type="compositionally biased region" description="Low complexity" evidence="16">
    <location>
        <begin position="1099"/>
        <end position="1116"/>
    </location>
</feature>
<dbReference type="SUPFAM" id="SSF53254">
    <property type="entry name" value="Phosphoglycerate mutase-like"/>
    <property type="match status" value="1"/>
</dbReference>
<keyword evidence="9 15" id="KW-0418">Kinase</keyword>
<feature type="region of interest" description="Disordered" evidence="16">
    <location>
        <begin position="1131"/>
        <end position="1229"/>
    </location>
</feature>
<keyword evidence="7 15" id="KW-0808">Transferase</keyword>
<evidence type="ECO:0000256" key="10">
    <source>
        <dbReference type="ARBA" id="ARBA00022840"/>
    </source>
</evidence>
<comment type="function">
    <text evidence="15">Bifunctional inositol kinase that acts in concert with the IP6K kinases to synthesize the diphosphate group-containing inositol pyrophosphates diphosphoinositol pentakisphosphate, PP-InsP5, and bis-diphosphoinositol tetrakisphosphate, (PP)2-InsP4. PP-InsP5 and (PP)2-InsP4, also respectively called InsP7 and InsP8, may regulate a variety of cellular processes, including apoptosis, vesicle trafficking, cytoskeletal dynamics, and exocytosis. Phosphorylates inositol hexakisphosphate (InsP6).</text>
</comment>
<accession>A0A8C2SNK1</accession>
<dbReference type="EC" id="2.7.4.24" evidence="15"/>
<dbReference type="Pfam" id="PF18086">
    <property type="entry name" value="PPIP5K2_N"/>
    <property type="match status" value="1"/>
</dbReference>
<sequence>MSSLTTSTEGENPIPRFVVGSRDDETDFLGSNMKMDETDFFEDDEEEESPPERQIVVGICAMTKKSKSKPMTQILERLCKFEYITVVIMGEDVILNEPVENWPPCDCLISFHSKGFPLDKAVAYAKLCKPFLINDLDMQYFIQDRREVYRILQEEGIDLPRYAVLNRDPDRPEECNLVEGEDHVEVNGAVFPKPFVEKPVSAEDHNVYIYYPTSAGGGSQRLFRKIGSRSSVYSPESSVRKTGSYIYEEFMPTDGTDVKVYTVGPDYAHAEARKSPALDGKVERDSEGKEIRYPVMLTAMEKLVARKVCVAFKQTVCGFDLLRANGHSFVCDVNGFSFVKNSMKYYDDCAKILGNIIMRELAPQFHIPWSIPTEAEDIPIVPTTSGTMMELRCVIAVIRHGDRTPKQKMKMEVKHPRFFELFEKYDGYKTGKLKLKKPEQLQEVLDIARQLVVELGTHSDCEIEERKSKLEQLKSVLEMYGHFSGINRKVQLTYLPHGHPKAASEDEEARREPSPSLLLVLKWGGELTPAGRVQAEELGRAFRCMYPGGQGDYAGFPGCGLLRLHSTYRHDLKIYASDEGRVQMTAAAFAKGLLALEGELTPILVQMVKSANMNGLLDSDSDSLSSCQHRVKARLHEIMQKDAEFCEEDYEKLAPTGSASLLNSMTFIQNPVEICNQVFTLIENLTSQIRKRLEDPKSADLQLYHSETLELMLQRWSKLERDFRMKNGRYDISKIPDIYDCIKYDVQHNCTLKLEGTAELFRLSKALADVIIPQEYGINKEEKLEIAIGFCLPLIKKIQLDLQRTHEDESVNKLHPLYSRGVLSPGRHVRTRLYFTSESHVHSLLSIFRYGGLLDENKDQQWKRAMDYLSAISELNYMTQIVIMLYEDNNKDPSSEERFHVELHFSPGVKGCEEDRNVPTGFGFRPASAESEDKKADQGSLEDLSKEKGMDEPDRAQQRSPQPSEPVGIQRRSPLIRNRKTGSMEVLSESSSKGYRLFSTYSRQASEMKQSGLGFEGCSMVPTIYPLETLHNSLSLRQVNEFLTAVCRSCSESHVQSTAALFDSMIGSQIPGDPFMSQRILSSSSFPLRQRSDKPPWYSSGPSSTVSSAGPSSPTSLDSCTRFNFAEKLSVSPPKNEELLSSQSPEQGERQPDSGGLGGKVGMSELTVTEPSAPETLACSKENPNPEDKSMVELEEDSAEEMSDPINIGKPKSGAESEMRPAGETVKPAEEDLGVITGLDQLGLAKNILLPCEEELLGEALDPEHVGEEPFVGHSALSDQLLSGQLCWKQPLPLETSMEELQEDQQN</sequence>
<evidence type="ECO:0000256" key="3">
    <source>
        <dbReference type="ARBA" id="ARBA00005609"/>
    </source>
</evidence>
<gene>
    <name evidence="18" type="primary">PPIP5K1</name>
</gene>
<proteinExistence type="inferred from homology"/>
<keyword evidence="10 15" id="KW-0067">ATP-binding</keyword>
<dbReference type="GO" id="GO:0005886">
    <property type="term" value="C:plasma membrane"/>
    <property type="evidence" value="ECO:0007669"/>
    <property type="project" value="UniProtKB-SubCell"/>
</dbReference>
<evidence type="ECO:0000256" key="12">
    <source>
        <dbReference type="ARBA" id="ARBA00033696"/>
    </source>
</evidence>
<dbReference type="FunFam" id="3.30.470.20:FF:000003">
    <property type="entry name" value="Inositol hexakisphosphate and diphosphoinositol-pentakisphosphate kinase"/>
    <property type="match status" value="1"/>
</dbReference>
<dbReference type="Proteomes" id="UP000694412">
    <property type="component" value="Chromosome 10"/>
</dbReference>
<dbReference type="CDD" id="cd07061">
    <property type="entry name" value="HP_HAP_like"/>
    <property type="match status" value="1"/>
</dbReference>
<reference evidence="18" key="1">
    <citation type="submission" date="2015-11" db="EMBL/GenBank/DDBJ databases">
        <authorList>
            <consortium name="International Coturnix japonica Genome Analysis Consortium"/>
            <person name="Warren W."/>
            <person name="Burt D.W."/>
            <person name="Antin P.B."/>
            <person name="Lanford R."/>
            <person name="Gros J."/>
            <person name="Wilson R.K."/>
        </authorList>
    </citation>
    <scope>NUCLEOTIDE SEQUENCE [LARGE SCALE GENOMIC DNA]</scope>
</reference>
<organism evidence="18 19">
    <name type="scientific">Coturnix japonica</name>
    <name type="common">Japanese quail</name>
    <name type="synonym">Coturnix coturnix japonica</name>
    <dbReference type="NCBI Taxonomy" id="93934"/>
    <lineage>
        <taxon>Eukaryota</taxon>
        <taxon>Metazoa</taxon>
        <taxon>Chordata</taxon>
        <taxon>Craniata</taxon>
        <taxon>Vertebrata</taxon>
        <taxon>Euteleostomi</taxon>
        <taxon>Archelosauria</taxon>
        <taxon>Archosauria</taxon>
        <taxon>Dinosauria</taxon>
        <taxon>Saurischia</taxon>
        <taxon>Theropoda</taxon>
        <taxon>Coelurosauria</taxon>
        <taxon>Aves</taxon>
        <taxon>Neognathae</taxon>
        <taxon>Galloanserae</taxon>
        <taxon>Galliformes</taxon>
        <taxon>Phasianidae</taxon>
        <taxon>Perdicinae</taxon>
        <taxon>Coturnix</taxon>
    </lineage>
</organism>
<dbReference type="GO" id="GO:0005829">
    <property type="term" value="C:cytosol"/>
    <property type="evidence" value="ECO:0007669"/>
    <property type="project" value="UniProtKB-SubCell"/>
</dbReference>
<evidence type="ECO:0000256" key="7">
    <source>
        <dbReference type="ARBA" id="ARBA00022679"/>
    </source>
</evidence>
<evidence type="ECO:0000256" key="9">
    <source>
        <dbReference type="ARBA" id="ARBA00022777"/>
    </source>
</evidence>
<dbReference type="InterPro" id="IPR040557">
    <property type="entry name" value="VIP1_N"/>
</dbReference>
<dbReference type="Gene3D" id="3.30.470.20">
    <property type="entry name" value="ATP-grasp fold, B domain"/>
    <property type="match status" value="1"/>
</dbReference>
<keyword evidence="5 15" id="KW-0963">Cytoplasm</keyword>
<reference evidence="18" key="2">
    <citation type="submission" date="2025-08" db="UniProtKB">
        <authorList>
            <consortium name="Ensembl"/>
        </authorList>
    </citation>
    <scope>IDENTIFICATION</scope>
</reference>
<evidence type="ECO:0000256" key="2">
    <source>
        <dbReference type="ARBA" id="ARBA00004514"/>
    </source>
</evidence>
<name>A0A8C2SNK1_COTJA</name>
<dbReference type="InterPro" id="IPR000560">
    <property type="entry name" value="His_Pase_clade-2"/>
</dbReference>
<dbReference type="Gene3D" id="3.40.50.11950">
    <property type="match status" value="1"/>
</dbReference>
<evidence type="ECO:0000259" key="17">
    <source>
        <dbReference type="Pfam" id="PF18086"/>
    </source>
</evidence>
<protein>
    <recommendedName>
        <fullName evidence="15">Inositol hexakisphosphate and diphosphoinositol-pentakisphosphate kinase</fullName>
        <ecNumber evidence="15">2.7.4.24</ecNumber>
    </recommendedName>
</protein>
<evidence type="ECO:0000313" key="19">
    <source>
        <dbReference type="Proteomes" id="UP000694412"/>
    </source>
</evidence>
<dbReference type="Gene3D" id="3.40.50.1240">
    <property type="entry name" value="Phosphoglycerate mutase-like"/>
    <property type="match status" value="1"/>
</dbReference>
<feature type="compositionally biased region" description="Basic and acidic residues" evidence="16">
    <location>
        <begin position="931"/>
        <end position="957"/>
    </location>
</feature>
<dbReference type="Pfam" id="PF00328">
    <property type="entry name" value="His_Phos_2"/>
    <property type="match status" value="1"/>
</dbReference>
<evidence type="ECO:0000256" key="6">
    <source>
        <dbReference type="ARBA" id="ARBA00022553"/>
    </source>
</evidence>
<dbReference type="SUPFAM" id="SSF56059">
    <property type="entry name" value="Glutathione synthetase ATP-binding domain-like"/>
    <property type="match status" value="1"/>
</dbReference>
<keyword evidence="6" id="KW-0597">Phosphoprotein</keyword>
<comment type="subcellular location">
    <subcellularLocation>
        <location evidence="1">Cell membrane</location>
    </subcellularLocation>
    <subcellularLocation>
        <location evidence="2 15">Cytoplasm</location>
        <location evidence="2 15">Cytosol</location>
    </subcellularLocation>
</comment>
<keyword evidence="4" id="KW-1003">Cell membrane</keyword>